<feature type="coiled-coil region" evidence="4">
    <location>
        <begin position="413"/>
        <end position="529"/>
    </location>
</feature>
<protein>
    <submittedName>
        <fullName evidence="6">Uveal autoantigen with coiled-coil domains and ankyrin repeats</fullName>
    </submittedName>
</protein>
<dbReference type="Proteomes" id="UP000694395">
    <property type="component" value="Chromosome 6"/>
</dbReference>
<evidence type="ECO:0000313" key="6">
    <source>
        <dbReference type="Ensembl" id="ENSOMYP00000125433.1"/>
    </source>
</evidence>
<dbReference type="InterPro" id="IPR002110">
    <property type="entry name" value="Ankyrin_rpt"/>
</dbReference>
<dbReference type="Proteomes" id="UP000694395">
    <property type="component" value="Chromosome 26"/>
</dbReference>
<reference evidence="6 7" key="1">
    <citation type="submission" date="2020-07" db="EMBL/GenBank/DDBJ databases">
        <title>A long reads based de novo assembly of the rainbow trout Arlee double haploid line genome.</title>
        <authorList>
            <person name="Gao G."/>
            <person name="Palti Y."/>
        </authorList>
    </citation>
    <scope>NUCLEOTIDE SEQUENCE [LARGE SCALE GENOMIC DNA]</scope>
</reference>
<organism evidence="6 7">
    <name type="scientific">Oncorhynchus mykiss</name>
    <name type="common">Rainbow trout</name>
    <name type="synonym">Salmo gairdneri</name>
    <dbReference type="NCBI Taxonomy" id="8022"/>
    <lineage>
        <taxon>Eukaryota</taxon>
        <taxon>Metazoa</taxon>
        <taxon>Chordata</taxon>
        <taxon>Craniata</taxon>
        <taxon>Vertebrata</taxon>
        <taxon>Euteleostomi</taxon>
        <taxon>Actinopterygii</taxon>
        <taxon>Neopterygii</taxon>
        <taxon>Teleostei</taxon>
        <taxon>Protacanthopterygii</taxon>
        <taxon>Salmoniformes</taxon>
        <taxon>Salmonidae</taxon>
        <taxon>Salmoninae</taxon>
        <taxon>Oncorhynchus</taxon>
    </lineage>
</organism>
<proteinExistence type="predicted"/>
<dbReference type="SUPFAM" id="SSF90257">
    <property type="entry name" value="Myosin rod fragments"/>
    <property type="match status" value="1"/>
</dbReference>
<keyword evidence="3" id="KW-0040">ANK repeat</keyword>
<dbReference type="Ensembl" id="ENSOMYT00000148157.1">
    <property type="protein sequence ID" value="ENSOMYP00000115325.1"/>
    <property type="gene ID" value="ENSOMYG00000002551.2"/>
</dbReference>
<feature type="repeat" description="ANK" evidence="3">
    <location>
        <begin position="91"/>
        <end position="123"/>
    </location>
</feature>
<gene>
    <name evidence="6" type="primary">LOC118944539</name>
</gene>
<dbReference type="InterPro" id="IPR042420">
    <property type="entry name" value="RAI14/UACA"/>
</dbReference>
<keyword evidence="7" id="KW-1185">Reference proteome</keyword>
<evidence type="ECO:0000256" key="2">
    <source>
        <dbReference type="ARBA" id="ARBA00023054"/>
    </source>
</evidence>
<dbReference type="Ensembl" id="ENSOMYT00000141888.1">
    <property type="protein sequence ID" value="ENSOMYP00000125433.1"/>
    <property type="gene ID" value="ENSOMYG00000057286.1"/>
</dbReference>
<dbReference type="Gene3D" id="1.25.40.20">
    <property type="entry name" value="Ankyrin repeat-containing domain"/>
    <property type="match status" value="2"/>
</dbReference>
<feature type="repeat" description="ANK" evidence="3">
    <location>
        <begin position="58"/>
        <end position="90"/>
    </location>
</feature>
<feature type="region of interest" description="Disordered" evidence="5">
    <location>
        <begin position="640"/>
        <end position="659"/>
    </location>
</feature>
<evidence type="ECO:0000313" key="7">
    <source>
        <dbReference type="Proteomes" id="UP000694395"/>
    </source>
</evidence>
<keyword evidence="1" id="KW-0677">Repeat</keyword>
<keyword evidence="2 4" id="KW-0175">Coiled coil</keyword>
<dbReference type="PROSITE" id="PS50297">
    <property type="entry name" value="ANK_REP_REGION"/>
    <property type="match status" value="4"/>
</dbReference>
<feature type="repeat" description="ANK" evidence="3">
    <location>
        <begin position="190"/>
        <end position="222"/>
    </location>
</feature>
<dbReference type="GeneTree" id="ENSGT00940000157475"/>
<dbReference type="InterPro" id="IPR036770">
    <property type="entry name" value="Ankyrin_rpt-contain_sf"/>
</dbReference>
<feature type="coiled-coil region" evidence="4">
    <location>
        <begin position="785"/>
        <end position="889"/>
    </location>
</feature>
<feature type="coiled-coil region" evidence="4">
    <location>
        <begin position="932"/>
        <end position="1113"/>
    </location>
</feature>
<evidence type="ECO:0000256" key="3">
    <source>
        <dbReference type="PROSITE-ProRule" id="PRU00023"/>
    </source>
</evidence>
<dbReference type="GO" id="GO:0003779">
    <property type="term" value="F:actin binding"/>
    <property type="evidence" value="ECO:0007669"/>
    <property type="project" value="InterPro"/>
</dbReference>
<dbReference type="Pfam" id="PF12796">
    <property type="entry name" value="Ank_2"/>
    <property type="match status" value="2"/>
</dbReference>
<feature type="region of interest" description="Disordered" evidence="5">
    <location>
        <begin position="1237"/>
        <end position="1262"/>
    </location>
</feature>
<feature type="coiled-coil region" evidence="4">
    <location>
        <begin position="1139"/>
        <end position="1225"/>
    </location>
</feature>
<feature type="repeat" description="ANK" evidence="3">
    <location>
        <begin position="124"/>
        <end position="156"/>
    </location>
</feature>
<sequence length="1399" mass="158520">MLCVQALSEMLCFRMEPHYLDWNKYDDRLMKAVERGEVDKVAAVLSKKGIIPTKLDMEGRSAFHLSATRGHLDCLNLILGHSVDLTATDATGKNALHLASRNGQSLCVQKLLQHNCPVGNVDLQGRTALHDAVMAGCSSSVKLLCDSGASVNASDFDGRTPLVLATQMCHPHICRLLLERGADIAIRDKQNKTALTLGCEYGCKDAVEVLLKSGADVTAVDSFGHDCFHYARLSKNQELVSLFKTYLDNVTKAKEAAKMEQKKDLCDLTCKWIVTSNVCQDLERQNESQQETLRKFHLEQRTLMDKVKLLQQQLSQEKHTVECIHKEREQLKLLLSAKDREEGARAPETVKVQLRSHMGDYSGQSVIKGKDNVLVKQSHSLDSAQVLQSSGLSHSLSRPLELAGRPGVGWDPVEEVEALRRELETVRRRQQTAEEEALRLQAALARKSQECQELVQSRETIQRQADRQVQELEEALGDVQKRMLDSEAKVKQLQAHVVAVKEHLGGQAADELRAQLHDVKAKYEGASAEVGRVRNHLKQSEKALEEYKSSEGQLAVEAERLGLELTALREERDELAEAVLDMEALIKETRARQGEKVVPAEKFDNMKNLLSNAVDEKERQLAELREDYDRVLEEVAELHREMDSQQTQAGTGAVPLQEHERMRTTLEEQSSSMKRRLADITAKSQALIRQVEESEEEREMLQEQLEELNSRVEANFIPLKAHEEAKSALERAVEELEERLVEAAERNGQAEVQIQRLQTERVTLCESVTSLQSATVPSEKFRSEVGALNARNAELVKELEVLQKRFEEREKELAQVTAKNQSLKQSLNGEYVSREKHEQVNSELSAALEKAKAELSKVEKESKESEEELQKVKEGSAELKEKLENVQVMIENDYVCLIDHEAVRVKLSNAVVEAEHRAKEALASYQSAQDGTVKLHQEMEAQKKELDTIQEAIQAKFVPLTAIEERENSYNTKLKDLTGKLSEMQEKYNQEKLEGERHKHEKEKLKVQMESVQQRMETGFVASEKHKEVEDEYRGKMEELTLRLVDLEQQYKDVTVQRAELEEQNALCNTDIQSLQQRLESESTRLEHYEAEHQALRDTIHEAQDECQKAREAQRGEAQRACALEKELQRCSGDQAVLLQQHAQAKEALEGQVAQLLASLRQEQETSDQRAQNVAALQSELLRATQALDELGGREDQLSQLKAEKQRLQEETAALGERLSGLAEQCEVLHHEVAQAREDEGRAREDKSRARVETEALQEKSNTMDKEIRELKERYEESLSTIGEFQRRIQMSAEQTEVKDKKISELLTDVERLKQALNGLSQLAYAGNAAPNKRQMQHIDTLQAQIKSLQQQLADAESQHREVVSIYRTHLLSAAQGHMDEDVQAALLQIIRMRQEFVC</sequence>
<evidence type="ECO:0000256" key="1">
    <source>
        <dbReference type="ARBA" id="ARBA00022737"/>
    </source>
</evidence>
<accession>A0A8K9WZB7</accession>
<dbReference type="PANTHER" id="PTHR24129">
    <property type="entry name" value="ANKYCORBIN"/>
    <property type="match status" value="1"/>
</dbReference>
<dbReference type="PANTHER" id="PTHR24129:SF1">
    <property type="entry name" value="UVEAL AUTOANTIGEN WITH COILED-COIL DOMAINS AND ANKYRIN REPEATS"/>
    <property type="match status" value="1"/>
</dbReference>
<dbReference type="SMART" id="SM00248">
    <property type="entry name" value="ANK"/>
    <property type="match status" value="7"/>
</dbReference>
<name>A0A8K9WZB7_ONCMY</name>
<evidence type="ECO:0000256" key="5">
    <source>
        <dbReference type="SAM" id="MobiDB-lite"/>
    </source>
</evidence>
<evidence type="ECO:0000256" key="4">
    <source>
        <dbReference type="SAM" id="Coils"/>
    </source>
</evidence>
<dbReference type="PROSITE" id="PS50088">
    <property type="entry name" value="ANK_REPEAT"/>
    <property type="match status" value="5"/>
</dbReference>
<feature type="repeat" description="ANK" evidence="3">
    <location>
        <begin position="157"/>
        <end position="189"/>
    </location>
</feature>
<dbReference type="SUPFAM" id="SSF48403">
    <property type="entry name" value="Ankyrin repeat"/>
    <property type="match status" value="1"/>
</dbReference>
<reference evidence="6" key="2">
    <citation type="submission" date="2025-05" db="UniProtKB">
        <authorList>
            <consortium name="Ensembl"/>
        </authorList>
    </citation>
    <scope>IDENTIFICATION</scope>
</reference>